<dbReference type="GeneID" id="80880524"/>
<dbReference type="Gene3D" id="3.40.50.720">
    <property type="entry name" value="NAD(P)-binding Rossmann-like Domain"/>
    <property type="match status" value="1"/>
</dbReference>
<sequence length="252" mass="26743">MSDSTIVLITGASRSLGKALVQTYLSRPNHIVVGSVRDKASPNAQELKTLPTAAGSRLFLVKIENTSLTDPTDAVKDLQATGIDSLDIVIANAGCMGSEIVAAIDTVKTEDVTTCFNVNTLGSLVLFQAVRPLLQKSKLPRWVAITSSAGSIGSMEAFGTSFVSSYGISKAGLNWVTMAAHCSNKWLTAFALHPGFVQTEGGNISAKALGMEKPPNTIEESIKGVMVFIDQATREKSSGTFYDAINNTEIPW</sequence>
<dbReference type="InterPro" id="IPR002347">
    <property type="entry name" value="SDR_fam"/>
</dbReference>
<keyword evidence="2" id="KW-0521">NADP</keyword>
<comment type="caution">
    <text evidence="4">The sequence shown here is derived from an EMBL/GenBank/DDBJ whole genome shotgun (WGS) entry which is preliminary data.</text>
</comment>
<organism evidence="4 5">
    <name type="scientific">Lipomyces tetrasporus</name>
    <dbReference type="NCBI Taxonomy" id="54092"/>
    <lineage>
        <taxon>Eukaryota</taxon>
        <taxon>Fungi</taxon>
        <taxon>Dikarya</taxon>
        <taxon>Ascomycota</taxon>
        <taxon>Saccharomycotina</taxon>
        <taxon>Lipomycetes</taxon>
        <taxon>Lipomycetales</taxon>
        <taxon>Lipomycetaceae</taxon>
        <taxon>Lipomyces</taxon>
    </lineage>
</organism>
<proteinExistence type="inferred from homology"/>
<protein>
    <submittedName>
        <fullName evidence="4">NAD(P)-binding protein</fullName>
    </submittedName>
</protein>
<gene>
    <name evidence="4" type="ORF">POJ06DRAFT_205494</name>
</gene>
<evidence type="ECO:0000256" key="3">
    <source>
        <dbReference type="ARBA" id="ARBA00023002"/>
    </source>
</evidence>
<dbReference type="Proteomes" id="UP001217417">
    <property type="component" value="Unassembled WGS sequence"/>
</dbReference>
<dbReference type="SUPFAM" id="SSF51735">
    <property type="entry name" value="NAD(P)-binding Rossmann-fold domains"/>
    <property type="match status" value="1"/>
</dbReference>
<evidence type="ECO:0000256" key="2">
    <source>
        <dbReference type="ARBA" id="ARBA00022857"/>
    </source>
</evidence>
<keyword evidence="5" id="KW-1185">Reference proteome</keyword>
<keyword evidence="3" id="KW-0560">Oxidoreductase</keyword>
<dbReference type="InterPro" id="IPR051468">
    <property type="entry name" value="Fungal_SecMetab_SDRs"/>
</dbReference>
<dbReference type="GO" id="GO:0005737">
    <property type="term" value="C:cytoplasm"/>
    <property type="evidence" value="ECO:0007669"/>
    <property type="project" value="TreeGrafter"/>
</dbReference>
<dbReference type="PANTHER" id="PTHR43544">
    <property type="entry name" value="SHORT-CHAIN DEHYDROGENASE/REDUCTASE"/>
    <property type="match status" value="1"/>
</dbReference>
<name>A0AAD7VVL5_9ASCO</name>
<comment type="similarity">
    <text evidence="1">Belongs to the short-chain dehydrogenases/reductases (SDR) family.</text>
</comment>
<reference evidence="4" key="1">
    <citation type="submission" date="2023-03" db="EMBL/GenBank/DDBJ databases">
        <title>Near-Complete genome sequence of Lipomyces tetrasporous NRRL Y-64009, an oleaginous yeast capable of growing on lignocellulosic hydrolysates.</title>
        <authorList>
            <consortium name="Lawrence Berkeley National Laboratory"/>
            <person name="Jagtap S.S."/>
            <person name="Liu J.-J."/>
            <person name="Walukiewicz H.E."/>
            <person name="Pangilinan J."/>
            <person name="Lipzen A."/>
            <person name="Ahrendt S."/>
            <person name="Koriabine M."/>
            <person name="Cobaugh K."/>
            <person name="Salamov A."/>
            <person name="Yoshinaga Y."/>
            <person name="Ng V."/>
            <person name="Daum C."/>
            <person name="Grigoriev I.V."/>
            <person name="Slininger P.J."/>
            <person name="Dien B.S."/>
            <person name="Jin Y.-S."/>
            <person name="Rao C.V."/>
        </authorList>
    </citation>
    <scope>NUCLEOTIDE SEQUENCE</scope>
    <source>
        <strain evidence="4">NRRL Y-64009</strain>
    </source>
</reference>
<dbReference type="InterPro" id="IPR036291">
    <property type="entry name" value="NAD(P)-bd_dom_sf"/>
</dbReference>
<dbReference type="EMBL" id="JARPMG010000001">
    <property type="protein sequence ID" value="KAJ8104392.1"/>
    <property type="molecule type" value="Genomic_DNA"/>
</dbReference>
<dbReference type="PRINTS" id="PR00081">
    <property type="entry name" value="GDHRDH"/>
</dbReference>
<dbReference type="Pfam" id="PF00106">
    <property type="entry name" value="adh_short"/>
    <property type="match status" value="1"/>
</dbReference>
<accession>A0AAD7VVL5</accession>
<dbReference type="PANTHER" id="PTHR43544:SF7">
    <property type="entry name" value="NADB-LER2"/>
    <property type="match status" value="1"/>
</dbReference>
<evidence type="ECO:0000313" key="5">
    <source>
        <dbReference type="Proteomes" id="UP001217417"/>
    </source>
</evidence>
<evidence type="ECO:0000313" key="4">
    <source>
        <dbReference type="EMBL" id="KAJ8104392.1"/>
    </source>
</evidence>
<dbReference type="AlphaFoldDB" id="A0AAD7VVL5"/>
<dbReference type="GO" id="GO:0016491">
    <property type="term" value="F:oxidoreductase activity"/>
    <property type="evidence" value="ECO:0007669"/>
    <property type="project" value="UniProtKB-KW"/>
</dbReference>
<evidence type="ECO:0000256" key="1">
    <source>
        <dbReference type="ARBA" id="ARBA00006484"/>
    </source>
</evidence>
<dbReference type="RefSeq" id="XP_056047842.1">
    <property type="nucleotide sequence ID" value="XM_056185358.1"/>
</dbReference>